<dbReference type="Ensembl" id="ENSCAFT00040011737.1">
    <property type="protein sequence ID" value="ENSCAFP00040010180.1"/>
    <property type="gene ID" value="ENSCAFG00040006270.1"/>
</dbReference>
<dbReference type="Proteomes" id="UP000694429">
    <property type="component" value="Chromosome 2"/>
</dbReference>
<dbReference type="Proteomes" id="UP000694542">
    <property type="component" value="Chromosome 2"/>
</dbReference>
<dbReference type="Ensembl" id="ENSCAFT00000026244.4">
    <property type="protein sequence ID" value="ENSCAFP00000024371.4"/>
    <property type="gene ID" value="ENSCAFG00000016571.4"/>
</dbReference>
<evidence type="ECO:0000313" key="3">
    <source>
        <dbReference type="Ensembl" id="ENSCAFP00030028808.1"/>
    </source>
</evidence>
<reference evidence="2 5" key="1">
    <citation type="journal article" date="2005" name="Nature">
        <title>Genome sequence, comparative analysis and haplotype structure of the domestic dog.</title>
        <authorList>
            <consortium name="Broad Sequencing Platform"/>
            <person name="Lindblad-Toh K."/>
            <person name="Wade C.M."/>
            <person name="Mikkelsen T.S."/>
            <person name="Karlsson E.K."/>
            <person name="Jaffe D.B."/>
            <person name="Kamal M."/>
            <person name="Clamp M."/>
            <person name="Chang J.L."/>
            <person name="Kulbokas E.J. III"/>
            <person name="Zody M.C."/>
            <person name="Mauceli E."/>
            <person name="Xie X."/>
            <person name="Breen M."/>
            <person name="Wayne R.K."/>
            <person name="Ostrander E.A."/>
            <person name="Ponting C.P."/>
            <person name="Galibert F."/>
            <person name="Smith D.R."/>
            <person name="DeJong P.J."/>
            <person name="Kirkness E."/>
            <person name="Alvarez P."/>
            <person name="Biagi T."/>
            <person name="Brockman W."/>
            <person name="Butler J."/>
            <person name="Chin C.W."/>
            <person name="Cook A."/>
            <person name="Cuff J."/>
            <person name="Daly M.J."/>
            <person name="DeCaprio D."/>
            <person name="Gnerre S."/>
            <person name="Grabherr M."/>
            <person name="Kellis M."/>
            <person name="Kleber M."/>
            <person name="Bardeleben C."/>
            <person name="Goodstadt L."/>
            <person name="Heger A."/>
            <person name="Hitte C."/>
            <person name="Kim L."/>
            <person name="Koepfli K.P."/>
            <person name="Parker H.G."/>
            <person name="Pollinger J.P."/>
            <person name="Searle S.M."/>
            <person name="Sutter N.B."/>
            <person name="Thomas R."/>
            <person name="Webber C."/>
            <person name="Baldwin J."/>
            <person name="Abebe A."/>
            <person name="Abouelleil A."/>
            <person name="Aftuck L."/>
            <person name="Ait-Zahra M."/>
            <person name="Aldredge T."/>
            <person name="Allen N."/>
            <person name="An P."/>
            <person name="Anderson S."/>
            <person name="Antoine C."/>
            <person name="Arachchi H."/>
            <person name="Aslam A."/>
            <person name="Ayotte L."/>
            <person name="Bachantsang P."/>
            <person name="Barry A."/>
            <person name="Bayul T."/>
            <person name="Benamara M."/>
            <person name="Berlin A."/>
            <person name="Bessette D."/>
            <person name="Blitshteyn B."/>
            <person name="Bloom T."/>
            <person name="Blye J."/>
            <person name="Boguslavskiy L."/>
            <person name="Bonnet C."/>
            <person name="Boukhgalter B."/>
            <person name="Brown A."/>
            <person name="Cahill P."/>
            <person name="Calixte N."/>
            <person name="Camarata J."/>
            <person name="Cheshatsang Y."/>
            <person name="Chu J."/>
            <person name="Citroen M."/>
            <person name="Collymore A."/>
            <person name="Cooke P."/>
            <person name="Dawoe T."/>
            <person name="Daza R."/>
            <person name="Decktor K."/>
            <person name="DeGray S."/>
            <person name="Dhargay N."/>
            <person name="Dooley K."/>
            <person name="Dooley K."/>
            <person name="Dorje P."/>
            <person name="Dorjee K."/>
            <person name="Dorris L."/>
            <person name="Duffey N."/>
            <person name="Dupes A."/>
            <person name="Egbiremolen O."/>
            <person name="Elong R."/>
            <person name="Falk J."/>
            <person name="Farina A."/>
            <person name="Faro S."/>
            <person name="Ferguson D."/>
            <person name="Ferreira P."/>
            <person name="Fisher S."/>
            <person name="FitzGerald M."/>
            <person name="Foley K."/>
            <person name="Foley C."/>
            <person name="Franke A."/>
            <person name="Friedrich D."/>
            <person name="Gage D."/>
            <person name="Garber M."/>
            <person name="Gearin G."/>
            <person name="Giannoukos G."/>
            <person name="Goode T."/>
            <person name="Goyette A."/>
            <person name="Graham J."/>
            <person name="Grandbois E."/>
            <person name="Gyaltsen K."/>
            <person name="Hafez N."/>
            <person name="Hagopian D."/>
            <person name="Hagos B."/>
            <person name="Hall J."/>
            <person name="Healy C."/>
            <person name="Hegarty R."/>
            <person name="Honan T."/>
            <person name="Horn A."/>
            <person name="Houde N."/>
            <person name="Hughes L."/>
            <person name="Hunnicutt L."/>
            <person name="Husby M."/>
            <person name="Jester B."/>
            <person name="Jones C."/>
            <person name="Kamat A."/>
            <person name="Kanga B."/>
            <person name="Kells C."/>
            <person name="Khazanovich D."/>
            <person name="Kieu A.C."/>
            <person name="Kisner P."/>
            <person name="Kumar M."/>
            <person name="Lance K."/>
            <person name="Landers T."/>
            <person name="Lara M."/>
            <person name="Lee W."/>
            <person name="Leger J.P."/>
            <person name="Lennon N."/>
            <person name="Leuper L."/>
            <person name="LeVine S."/>
            <person name="Liu J."/>
            <person name="Liu X."/>
            <person name="Lokyitsang Y."/>
            <person name="Lokyitsang T."/>
            <person name="Lui A."/>
            <person name="Macdonald J."/>
            <person name="Major J."/>
            <person name="Marabella R."/>
            <person name="Maru K."/>
            <person name="Matthews C."/>
            <person name="McDonough S."/>
            <person name="Mehta T."/>
            <person name="Meldrim J."/>
            <person name="Melnikov A."/>
            <person name="Meneus L."/>
            <person name="Mihalev A."/>
            <person name="Mihova T."/>
            <person name="Miller K."/>
            <person name="Mittelman R."/>
            <person name="Mlenga V."/>
            <person name="Mulrain L."/>
            <person name="Munson G."/>
            <person name="Navidi A."/>
            <person name="Naylor J."/>
            <person name="Nguyen T."/>
            <person name="Nguyen N."/>
            <person name="Nguyen C."/>
            <person name="Nguyen T."/>
            <person name="Nicol R."/>
            <person name="Norbu N."/>
            <person name="Norbu C."/>
            <person name="Novod N."/>
            <person name="Nyima T."/>
            <person name="Olandt P."/>
            <person name="O'Neill B."/>
            <person name="O'Neill K."/>
            <person name="Osman S."/>
            <person name="Oyono L."/>
            <person name="Patti C."/>
            <person name="Perrin D."/>
            <person name="Phunkhang P."/>
            <person name="Pierre F."/>
            <person name="Priest M."/>
            <person name="Rachupka A."/>
            <person name="Raghuraman S."/>
            <person name="Rameau R."/>
            <person name="Ray V."/>
            <person name="Raymond C."/>
            <person name="Rege F."/>
            <person name="Rise C."/>
            <person name="Rogers J."/>
            <person name="Rogov P."/>
            <person name="Sahalie J."/>
            <person name="Settipalli S."/>
            <person name="Sharpe T."/>
            <person name="Shea T."/>
            <person name="Sheehan M."/>
            <person name="Sherpa N."/>
            <person name="Shi J."/>
            <person name="Shih D."/>
            <person name="Sloan J."/>
            <person name="Smith C."/>
            <person name="Sparrow T."/>
            <person name="Stalker J."/>
            <person name="Stange-Thomann N."/>
            <person name="Stavropoulos S."/>
            <person name="Stone C."/>
            <person name="Stone S."/>
            <person name="Sykes S."/>
            <person name="Tchuinga P."/>
            <person name="Tenzing P."/>
            <person name="Tesfaye S."/>
            <person name="Thoulutsang D."/>
            <person name="Thoulutsang Y."/>
            <person name="Topham K."/>
            <person name="Topping I."/>
            <person name="Tsamla T."/>
            <person name="Vassiliev H."/>
            <person name="Venkataraman V."/>
            <person name="Vo A."/>
            <person name="Wangchuk T."/>
            <person name="Wangdi T."/>
            <person name="Weiand M."/>
            <person name="Wilkinson J."/>
            <person name="Wilson A."/>
            <person name="Yadav S."/>
            <person name="Yang S."/>
            <person name="Yang X."/>
            <person name="Young G."/>
            <person name="Yu Q."/>
            <person name="Zainoun J."/>
            <person name="Zembek L."/>
            <person name="Zimmer A."/>
            <person name="Lander E.S."/>
        </authorList>
    </citation>
    <scope>NUCLEOTIDE SEQUENCE [LARGE SCALE GENOMIC DNA]</scope>
    <source>
        <strain evidence="2">Boxer</strain>
    </source>
</reference>
<reference evidence="4" key="2">
    <citation type="submission" date="2018-10" db="EMBL/GenBank/DDBJ databases">
        <title>De novo assembly of a Great Dane genome.</title>
        <authorList>
            <person name="Kidd J.M."/>
            <person name="Pendleton A.L."/>
            <person name="Shen F."/>
            <person name="Emery S."/>
        </authorList>
    </citation>
    <scope>NUCLEOTIDE SEQUENCE [LARGE SCALE GENOMIC DNA]</scope>
    <source>
        <strain evidence="4">Great Dane</strain>
    </source>
</reference>
<evidence type="ECO:0000313" key="4">
    <source>
        <dbReference type="Ensembl" id="ENSCAFP00040010180.1"/>
    </source>
</evidence>
<organism evidence="4 6">
    <name type="scientific">Canis lupus familiaris</name>
    <name type="common">Dog</name>
    <name type="synonym">Canis familiaris</name>
    <dbReference type="NCBI Taxonomy" id="9615"/>
    <lineage>
        <taxon>Eukaryota</taxon>
        <taxon>Metazoa</taxon>
        <taxon>Chordata</taxon>
        <taxon>Craniata</taxon>
        <taxon>Vertebrata</taxon>
        <taxon>Euteleostomi</taxon>
        <taxon>Mammalia</taxon>
        <taxon>Eutheria</taxon>
        <taxon>Laurasiatheria</taxon>
        <taxon>Carnivora</taxon>
        <taxon>Caniformia</taxon>
        <taxon>Canidae</taxon>
        <taxon>Canis</taxon>
    </lineage>
</organism>
<dbReference type="Ensembl" id="ENSCAFT00030033026.1">
    <property type="protein sequence ID" value="ENSCAFP00030028808.1"/>
    <property type="gene ID" value="ENSCAFG00030017785.1"/>
</dbReference>
<protein>
    <submittedName>
        <fullName evidence="4">Angiotensin II receptor associated protein</fullName>
    </submittedName>
</protein>
<reference evidence="4" key="4">
    <citation type="submission" date="2025-05" db="UniProtKB">
        <authorList>
            <consortium name="Ensembl"/>
        </authorList>
    </citation>
    <scope>IDENTIFICATION</scope>
</reference>
<dbReference type="AlphaFoldDB" id="A0A8C0QFJ4"/>
<sequence>MELPSVNLKGLHHVLGALSLGQLHRPGRGRVGRGSAGLHRCHKSVSGRLGGHRLPGHRPPQRLLPADGLLGHAALRRGHGHPQPAAQAPVLLLCLPHVPGARRFPWAVTGAQ</sequence>
<accession>A0A8P0SKU7</accession>
<dbReference type="OrthoDB" id="9838029at2759"/>
<evidence type="ECO:0000256" key="1">
    <source>
        <dbReference type="SAM" id="MobiDB-lite"/>
    </source>
</evidence>
<accession>A0A8C0QFJ4</accession>
<evidence type="ECO:0000313" key="6">
    <source>
        <dbReference type="Proteomes" id="UP000694542"/>
    </source>
</evidence>
<feature type="compositionally biased region" description="Basic residues" evidence="1">
    <location>
        <begin position="45"/>
        <end position="60"/>
    </location>
</feature>
<evidence type="ECO:0000313" key="2">
    <source>
        <dbReference type="Ensembl" id="ENSCAFP00000024371.4"/>
    </source>
</evidence>
<feature type="region of interest" description="Disordered" evidence="1">
    <location>
        <begin position="45"/>
        <end position="65"/>
    </location>
</feature>
<name>A0A8C0QFJ4_CANLF</name>
<gene>
    <name evidence="4" type="primary">AGTRAP</name>
</gene>
<proteinExistence type="predicted"/>
<reference evidence="3" key="3">
    <citation type="submission" date="2019-03" db="EMBL/GenBank/DDBJ databases">
        <authorList>
            <person name="Warren W.C."/>
            <person name="Johnson G.S."/>
        </authorList>
    </citation>
    <scope>NUCLEOTIDE SEQUENCE [LARGE SCALE GENOMIC DNA]</scope>
    <source>
        <strain evidence="3">Basenji</strain>
    </source>
</reference>
<dbReference type="Proteomes" id="UP000002254">
    <property type="component" value="Chromosome 2"/>
</dbReference>
<evidence type="ECO:0000313" key="5">
    <source>
        <dbReference type="Proteomes" id="UP000002254"/>
    </source>
</evidence>